<evidence type="ECO:0000256" key="1">
    <source>
        <dbReference type="ARBA" id="ARBA00004651"/>
    </source>
</evidence>
<protein>
    <submittedName>
        <fullName evidence="8">ABC transporter transmembrane domain-containing protein</fullName>
    </submittedName>
</protein>
<proteinExistence type="predicted"/>
<keyword evidence="2 5" id="KW-0812">Transmembrane</keyword>
<dbReference type="InterPro" id="IPR039421">
    <property type="entry name" value="Type_1_exporter"/>
</dbReference>
<evidence type="ECO:0000256" key="4">
    <source>
        <dbReference type="ARBA" id="ARBA00023136"/>
    </source>
</evidence>
<evidence type="ECO:0000313" key="8">
    <source>
        <dbReference type="EMBL" id="MFB9376617.1"/>
    </source>
</evidence>
<dbReference type="Pfam" id="PF00664">
    <property type="entry name" value="ABC_membrane"/>
    <property type="match status" value="1"/>
</dbReference>
<dbReference type="InterPro" id="IPR036640">
    <property type="entry name" value="ABC1_TM_sf"/>
</dbReference>
<keyword evidence="3 5" id="KW-1133">Transmembrane helix</keyword>
<feature type="transmembrane region" description="Helical" evidence="5">
    <location>
        <begin position="64"/>
        <end position="87"/>
    </location>
</feature>
<feature type="domain" description="ABC transmembrane type-1" evidence="7">
    <location>
        <begin position="26"/>
        <end position="305"/>
    </location>
</feature>
<feature type="transmembrane region" description="Helical" evidence="5">
    <location>
        <begin position="163"/>
        <end position="182"/>
    </location>
</feature>
<feature type="transmembrane region" description="Helical" evidence="5">
    <location>
        <begin position="245"/>
        <end position="269"/>
    </location>
</feature>
<name>A0ABV5LRE2_9ACTN</name>
<dbReference type="PANTHER" id="PTHR43394:SF1">
    <property type="entry name" value="ATP-BINDING CASSETTE SUB-FAMILY B MEMBER 10, MITOCHONDRIAL"/>
    <property type="match status" value="1"/>
</dbReference>
<keyword evidence="9" id="KW-1185">Reference proteome</keyword>
<dbReference type="InterPro" id="IPR027417">
    <property type="entry name" value="P-loop_NTPase"/>
</dbReference>
<evidence type="ECO:0000259" key="7">
    <source>
        <dbReference type="PROSITE" id="PS50929"/>
    </source>
</evidence>
<evidence type="ECO:0000256" key="3">
    <source>
        <dbReference type="ARBA" id="ARBA00022989"/>
    </source>
</evidence>
<dbReference type="PROSITE" id="PS00211">
    <property type="entry name" value="ABC_TRANSPORTER_1"/>
    <property type="match status" value="1"/>
</dbReference>
<dbReference type="RefSeq" id="WP_380136057.1">
    <property type="nucleotide sequence ID" value="NZ_JBHLUI010000003.1"/>
</dbReference>
<dbReference type="SUPFAM" id="SSF52540">
    <property type="entry name" value="P-loop containing nucleoside triphosphate hydrolases"/>
    <property type="match status" value="1"/>
</dbReference>
<organism evidence="8 9">
    <name type="scientific">Kineococcus gynurae</name>
    <dbReference type="NCBI Taxonomy" id="452979"/>
    <lineage>
        <taxon>Bacteria</taxon>
        <taxon>Bacillati</taxon>
        <taxon>Actinomycetota</taxon>
        <taxon>Actinomycetes</taxon>
        <taxon>Kineosporiales</taxon>
        <taxon>Kineosporiaceae</taxon>
        <taxon>Kineococcus</taxon>
    </lineage>
</organism>
<dbReference type="SUPFAM" id="SSF90123">
    <property type="entry name" value="ABC transporter transmembrane region"/>
    <property type="match status" value="1"/>
</dbReference>
<evidence type="ECO:0000256" key="5">
    <source>
        <dbReference type="SAM" id="Phobius"/>
    </source>
</evidence>
<evidence type="ECO:0000259" key="6">
    <source>
        <dbReference type="PROSITE" id="PS50893"/>
    </source>
</evidence>
<feature type="domain" description="ABC transporter" evidence="6">
    <location>
        <begin position="327"/>
        <end position="566"/>
    </location>
</feature>
<dbReference type="PANTHER" id="PTHR43394">
    <property type="entry name" value="ATP-DEPENDENT PERMEASE MDL1, MITOCHONDRIAL"/>
    <property type="match status" value="1"/>
</dbReference>
<accession>A0ABV5LRE2</accession>
<dbReference type="InterPro" id="IPR017871">
    <property type="entry name" value="ABC_transporter-like_CS"/>
</dbReference>
<dbReference type="EMBL" id="JBHMDM010000004">
    <property type="protein sequence ID" value="MFB9376617.1"/>
    <property type="molecule type" value="Genomic_DNA"/>
</dbReference>
<sequence length="569" mass="57400">MPARTPRDPARHLLGQVLRRRRRASLGSAAAAVTHQTCEALVPVAIGLTIDRAVSTGDGSTALLAALGILLLFAVLTTAGTLAFWIADVAEIREEHHLRVAVLHRVLTDPGAERGRQSGELLSITTADTRATAAVVPLLSWAVAASAGLVVSAIVLLRVDPGLGAGILLAVPALVLGLQRLAPRLERRVADRQQATGLAAAVAADLLAGLRPLRGIGAVGEASRRYRRASRTSLDASVHAAGANAALAGAGALGVGAILVLTTAVAGWWTLSGRLSVGELVTVVGMASFLADPVRTVTTCVQQLAVARGSAGRVAGLLGADAPPVGAPADPAARLVSDSAGCGPLRRLDLAVGPGELLGVATADVAVADAVTAVLSGAAAPEHGRVHLGGHDLAGLAPATRTASLLAEPHQVHLLGATVGEALDTGRPLDREDVLGAVRSAAALDVLDAHASDGADPLAADLLEDGRNLSGGQRQRLALARALAADRPVLLLRDPTTAVDAVTEDAVAAGLRTARAGRATVVVSTSPPLLARCDRVVFVTADGTSRSGTHQSLLADPGLGAAYAAAVLR</sequence>
<keyword evidence="4 5" id="KW-0472">Membrane</keyword>
<gene>
    <name evidence="8" type="ORF">ACFFVI_06520</name>
</gene>
<dbReference type="PROSITE" id="PS50893">
    <property type="entry name" value="ABC_TRANSPORTER_2"/>
    <property type="match status" value="1"/>
</dbReference>
<dbReference type="Pfam" id="PF00005">
    <property type="entry name" value="ABC_tran"/>
    <property type="match status" value="1"/>
</dbReference>
<dbReference type="PROSITE" id="PS50929">
    <property type="entry name" value="ABC_TM1F"/>
    <property type="match status" value="1"/>
</dbReference>
<feature type="transmembrane region" description="Helical" evidence="5">
    <location>
        <begin position="138"/>
        <end position="157"/>
    </location>
</feature>
<dbReference type="Gene3D" id="3.40.50.300">
    <property type="entry name" value="P-loop containing nucleotide triphosphate hydrolases"/>
    <property type="match status" value="1"/>
</dbReference>
<dbReference type="InterPro" id="IPR003439">
    <property type="entry name" value="ABC_transporter-like_ATP-bd"/>
</dbReference>
<comment type="caution">
    <text evidence="8">The sequence shown here is derived from an EMBL/GenBank/DDBJ whole genome shotgun (WGS) entry which is preliminary data.</text>
</comment>
<dbReference type="Proteomes" id="UP001589748">
    <property type="component" value="Unassembled WGS sequence"/>
</dbReference>
<evidence type="ECO:0000256" key="2">
    <source>
        <dbReference type="ARBA" id="ARBA00022692"/>
    </source>
</evidence>
<dbReference type="InterPro" id="IPR011527">
    <property type="entry name" value="ABC1_TM_dom"/>
</dbReference>
<reference evidence="8 9" key="1">
    <citation type="submission" date="2024-09" db="EMBL/GenBank/DDBJ databases">
        <authorList>
            <person name="Sun Q."/>
            <person name="Mori K."/>
        </authorList>
    </citation>
    <scope>NUCLEOTIDE SEQUENCE [LARGE SCALE GENOMIC DNA]</scope>
    <source>
        <strain evidence="8 9">TISTR 1856</strain>
    </source>
</reference>
<evidence type="ECO:0000313" key="9">
    <source>
        <dbReference type="Proteomes" id="UP001589748"/>
    </source>
</evidence>
<comment type="subcellular location">
    <subcellularLocation>
        <location evidence="1">Cell membrane</location>
        <topology evidence="1">Multi-pass membrane protein</topology>
    </subcellularLocation>
</comment>
<dbReference type="Gene3D" id="1.20.1560.10">
    <property type="entry name" value="ABC transporter type 1, transmembrane domain"/>
    <property type="match status" value="1"/>
</dbReference>